<dbReference type="EMBL" id="PEGA01000004">
    <property type="protein sequence ID" value="RLU13640.1"/>
    <property type="molecule type" value="Genomic_DNA"/>
</dbReference>
<comment type="caution">
    <text evidence="8">The sequence shown here is derived from an EMBL/GenBank/DDBJ whole genome shotgun (WGS) entry which is preliminary data.</text>
</comment>
<dbReference type="InterPro" id="IPR003856">
    <property type="entry name" value="LPS_length_determ_N"/>
</dbReference>
<evidence type="ECO:0000313" key="9">
    <source>
        <dbReference type="Proteomes" id="UP000282672"/>
    </source>
</evidence>
<dbReference type="Proteomes" id="UP000282672">
    <property type="component" value="Unassembled WGS sequence"/>
</dbReference>
<evidence type="ECO:0000256" key="5">
    <source>
        <dbReference type="ARBA" id="ARBA00023136"/>
    </source>
</evidence>
<gene>
    <name evidence="8" type="ORF">CS076_06050</name>
</gene>
<organism evidence="8 9">
    <name type="scientific">Pseudomonas prosekii</name>
    <dbReference type="NCBI Taxonomy" id="1148509"/>
    <lineage>
        <taxon>Bacteria</taxon>
        <taxon>Pseudomonadati</taxon>
        <taxon>Pseudomonadota</taxon>
        <taxon>Gammaproteobacteria</taxon>
        <taxon>Pseudomonadales</taxon>
        <taxon>Pseudomonadaceae</taxon>
        <taxon>Pseudomonas</taxon>
    </lineage>
</organism>
<keyword evidence="4 6" id="KW-1133">Transmembrane helix</keyword>
<evidence type="ECO:0000256" key="2">
    <source>
        <dbReference type="ARBA" id="ARBA00022475"/>
    </source>
</evidence>
<accession>A0A3L8CZY8</accession>
<feature type="domain" description="Polysaccharide chain length determinant N-terminal" evidence="7">
    <location>
        <begin position="31"/>
        <end position="125"/>
    </location>
</feature>
<dbReference type="AlphaFoldDB" id="A0A3L8CZY8"/>
<proteinExistence type="predicted"/>
<evidence type="ECO:0000313" key="8">
    <source>
        <dbReference type="EMBL" id="RLU13640.1"/>
    </source>
</evidence>
<dbReference type="SUPFAM" id="SSF160355">
    <property type="entry name" value="Bacterial polysaccharide co-polymerase-like"/>
    <property type="match status" value="1"/>
</dbReference>
<feature type="transmembrane region" description="Helical" evidence="6">
    <location>
        <begin position="46"/>
        <end position="65"/>
    </location>
</feature>
<name>A0A3L8CZY8_9PSED</name>
<evidence type="ECO:0000256" key="6">
    <source>
        <dbReference type="SAM" id="Phobius"/>
    </source>
</evidence>
<keyword evidence="3 6" id="KW-0812">Transmembrane</keyword>
<feature type="non-terminal residue" evidence="8">
    <location>
        <position position="218"/>
    </location>
</feature>
<evidence type="ECO:0000259" key="7">
    <source>
        <dbReference type="Pfam" id="PF02706"/>
    </source>
</evidence>
<dbReference type="Pfam" id="PF02706">
    <property type="entry name" value="Wzz"/>
    <property type="match status" value="1"/>
</dbReference>
<dbReference type="Gene3D" id="3.30.1890.10">
    <property type="entry name" value="FepE-like"/>
    <property type="match status" value="1"/>
</dbReference>
<keyword evidence="5 6" id="KW-0472">Membrane</keyword>
<protein>
    <submittedName>
        <fullName evidence="8">Chain-length determining protein</fullName>
    </submittedName>
</protein>
<reference evidence="8 9" key="1">
    <citation type="journal article" date="2018" name="Front. Microbiol.">
        <title>Discovery of Phloeophagus Beetles as a Source of Pseudomonas Strains That Produce Potentially New Bioactive Substances and Description of Pseudomonas bohemica sp. nov.</title>
        <authorList>
            <person name="Saati-Santamaria Z."/>
            <person name="Lopez-Mondejar R."/>
            <person name="Jimenez-Gomez A."/>
            <person name="Diez-Mendez A."/>
            <person name="Vetrovsky T."/>
            <person name="Igual J.M."/>
            <person name="Velazquez E."/>
            <person name="Kolarik M."/>
            <person name="Rivas R."/>
            <person name="Garcia-Fraile P."/>
        </authorList>
    </citation>
    <scope>NUCLEOTIDE SEQUENCE [LARGE SCALE GENOMIC DNA]</scope>
    <source>
        <strain evidence="8 9">A2-NA12</strain>
    </source>
</reference>
<dbReference type="GO" id="GO:0005886">
    <property type="term" value="C:plasma membrane"/>
    <property type="evidence" value="ECO:0007669"/>
    <property type="project" value="UniProtKB-SubCell"/>
</dbReference>
<evidence type="ECO:0000256" key="1">
    <source>
        <dbReference type="ARBA" id="ARBA00004651"/>
    </source>
</evidence>
<comment type="subcellular location">
    <subcellularLocation>
        <location evidence="1">Cell membrane</location>
        <topology evidence="1">Multi-pass membrane protein</topology>
    </subcellularLocation>
</comment>
<evidence type="ECO:0000256" key="3">
    <source>
        <dbReference type="ARBA" id="ARBA00022692"/>
    </source>
</evidence>
<keyword evidence="2" id="KW-1003">Cell membrane</keyword>
<evidence type="ECO:0000256" key="4">
    <source>
        <dbReference type="ARBA" id="ARBA00022989"/>
    </source>
</evidence>
<sequence length="218" mass="24468">MEQFSGRTATLYLRRFLHMSVESKRPATAEGLDLYAVTVTLWRQKLVVLGGCLLGVLIAIAYLLIAQPVYEAKGFVIPPTQNDIEGLNYGRTPSNRLAPYTVKDVYSIFIKNLQAESLRREFFKDHYLPVSGASEDPKGSLYAYFSESLLISVVGKDVDGRYSVTLRYGDRELASKWVEQYIIRAGQLAVLEINKNISTEAGMLAKNLHQDIVSVREV</sequence>